<dbReference type="SUPFAM" id="SSF103473">
    <property type="entry name" value="MFS general substrate transporter"/>
    <property type="match status" value="2"/>
</dbReference>
<evidence type="ECO:0000256" key="3">
    <source>
        <dbReference type="ARBA" id="ARBA00022475"/>
    </source>
</evidence>
<dbReference type="Proteomes" id="UP001061298">
    <property type="component" value="Chromosome"/>
</dbReference>
<feature type="transmembrane region" description="Helical" evidence="9">
    <location>
        <begin position="179"/>
        <end position="202"/>
    </location>
</feature>
<feature type="transmembrane region" description="Helical" evidence="9">
    <location>
        <begin position="50"/>
        <end position="73"/>
    </location>
</feature>
<comment type="subcellular location">
    <subcellularLocation>
        <location evidence="1">Cell membrane</location>
        <topology evidence="1">Multi-pass membrane protein</topology>
    </subcellularLocation>
</comment>
<feature type="transmembrane region" description="Helical" evidence="9">
    <location>
        <begin position="116"/>
        <end position="133"/>
    </location>
</feature>
<feature type="compositionally biased region" description="Basic and acidic residues" evidence="8">
    <location>
        <begin position="599"/>
        <end position="612"/>
    </location>
</feature>
<feature type="transmembrane region" description="Helical" evidence="9">
    <location>
        <begin position="275"/>
        <end position="294"/>
    </location>
</feature>
<evidence type="ECO:0000256" key="8">
    <source>
        <dbReference type="SAM" id="MobiDB-lite"/>
    </source>
</evidence>
<feature type="transmembrane region" description="Helical" evidence="9">
    <location>
        <begin position="145"/>
        <end position="167"/>
    </location>
</feature>
<evidence type="ECO:0000259" key="10">
    <source>
        <dbReference type="PROSITE" id="PS50850"/>
    </source>
</evidence>
<reference evidence="11" key="1">
    <citation type="submission" date="2022-10" db="EMBL/GenBank/DDBJ databases">
        <authorList>
            <person name="Mo P."/>
        </authorList>
    </citation>
    <scope>NUCLEOTIDE SEQUENCE</scope>
    <source>
        <strain evidence="11">HUAS 13-4</strain>
    </source>
</reference>
<evidence type="ECO:0000313" key="12">
    <source>
        <dbReference type="Proteomes" id="UP001061298"/>
    </source>
</evidence>
<accession>A0ABY6DYF5</accession>
<feature type="transmembrane region" description="Helical" evidence="9">
    <location>
        <begin position="411"/>
        <end position="428"/>
    </location>
</feature>
<dbReference type="InterPro" id="IPR020846">
    <property type="entry name" value="MFS_dom"/>
</dbReference>
<dbReference type="EMBL" id="CP106793">
    <property type="protein sequence ID" value="UXY18566.1"/>
    <property type="molecule type" value="Genomic_DNA"/>
</dbReference>
<sequence>MARAPRTRDRNGDQAQGPGASGLRALRSARRSDAPAGPGYKWVALSNTTLGVLIATMDASIVIISLPAIFRGIGLDPLAPGNIGYLLWMILGYLLVSAVLVVVLGRLGDMYGRVRIYNLGFLVFACASIALSLDPFRTGAGALWLILWRIVQAFGGSMLTANSAAILTDAFPARQRGTALGINQITALAGQFLGLLAGGLLAAVDWRAVFWVSVPVSVAGTVWSYLSLRETATGRRGRIDWLGNITFAGGAGILLAGITYGIQPYGSSATGWGNPWVLAGLIGGGALLLLFCYVETRVAEPMFQLALFKVRAFAAGNLAALLTAIARGGLQFMLIIWLQGIWLPLHGYAFEDTPLWAGIFMLPLTLGFLIAGPLSGYLSDKFGARVFSTVGLVVVAGSFLGLLTLPVDFDYGLFAALLLLNGLGQGMFSSPNTSSIMGSVPPEYRGVASGMRSTFQNSGTALSIGVFFSLMISGLASSLPAALMSGLTAHGVPADAAGHAASLPPVSTLFATFLGNNPVEHLLSSGGTLAHLSAAQRATLTGHTFFPQLVSGPFHHGLTIVFSVAAGMALVSALASAMRGGPRSAYDNPAPGRPAATAEPRETARRRHDACS</sequence>
<dbReference type="Pfam" id="PF07690">
    <property type="entry name" value="MFS_1"/>
    <property type="match status" value="2"/>
</dbReference>
<proteinExistence type="predicted"/>
<feature type="transmembrane region" description="Helical" evidence="9">
    <location>
        <begin position="240"/>
        <end position="263"/>
    </location>
</feature>
<dbReference type="RefSeq" id="WP_263228801.1">
    <property type="nucleotide sequence ID" value="NZ_CP106793.1"/>
</dbReference>
<dbReference type="InterPro" id="IPR011701">
    <property type="entry name" value="MFS"/>
</dbReference>
<keyword evidence="3" id="KW-1003">Cell membrane</keyword>
<feature type="transmembrane region" description="Helical" evidence="9">
    <location>
        <begin position="355"/>
        <end position="374"/>
    </location>
</feature>
<dbReference type="PANTHER" id="PTHR42718">
    <property type="entry name" value="MAJOR FACILITATOR SUPERFAMILY MULTIDRUG TRANSPORTER MFSC"/>
    <property type="match status" value="1"/>
</dbReference>
<feature type="transmembrane region" description="Helical" evidence="9">
    <location>
        <begin position="315"/>
        <end position="343"/>
    </location>
</feature>
<feature type="domain" description="Major facilitator superfamily (MFS) profile" evidence="10">
    <location>
        <begin position="44"/>
        <end position="519"/>
    </location>
</feature>
<dbReference type="PANTHER" id="PTHR42718:SF46">
    <property type="entry name" value="BLR6921 PROTEIN"/>
    <property type="match status" value="1"/>
</dbReference>
<feature type="transmembrane region" description="Helical" evidence="9">
    <location>
        <begin position="461"/>
        <end position="483"/>
    </location>
</feature>
<keyword evidence="4 9" id="KW-0812">Transmembrane</keyword>
<keyword evidence="6 9" id="KW-0472">Membrane</keyword>
<dbReference type="InterPro" id="IPR036259">
    <property type="entry name" value="MFS_trans_sf"/>
</dbReference>
<evidence type="ECO:0000256" key="5">
    <source>
        <dbReference type="ARBA" id="ARBA00022989"/>
    </source>
</evidence>
<dbReference type="CDD" id="cd17321">
    <property type="entry name" value="MFS_MMR_MDR_like"/>
    <property type="match status" value="1"/>
</dbReference>
<feature type="transmembrane region" description="Helical" evidence="9">
    <location>
        <begin position="85"/>
        <end position="104"/>
    </location>
</feature>
<keyword evidence="2" id="KW-0813">Transport</keyword>
<keyword evidence="5 9" id="KW-1133">Transmembrane helix</keyword>
<feature type="transmembrane region" description="Helical" evidence="9">
    <location>
        <begin position="386"/>
        <end position="405"/>
    </location>
</feature>
<feature type="region of interest" description="Disordered" evidence="8">
    <location>
        <begin position="1"/>
        <end position="22"/>
    </location>
</feature>
<dbReference type="Gene3D" id="1.20.1250.20">
    <property type="entry name" value="MFS general substrate transporter like domains"/>
    <property type="match status" value="2"/>
</dbReference>
<keyword evidence="7" id="KW-0046">Antibiotic resistance</keyword>
<evidence type="ECO:0000313" key="11">
    <source>
        <dbReference type="EMBL" id="UXY18566.1"/>
    </source>
</evidence>
<evidence type="ECO:0000256" key="2">
    <source>
        <dbReference type="ARBA" id="ARBA00022448"/>
    </source>
</evidence>
<gene>
    <name evidence="11" type="ORF">N8I84_07365</name>
</gene>
<protein>
    <submittedName>
        <fullName evidence="11">MFS transporter</fullName>
    </submittedName>
</protein>
<evidence type="ECO:0000256" key="4">
    <source>
        <dbReference type="ARBA" id="ARBA00022692"/>
    </source>
</evidence>
<feature type="compositionally biased region" description="Basic and acidic residues" evidence="8">
    <location>
        <begin position="1"/>
        <end position="12"/>
    </location>
</feature>
<dbReference type="PROSITE" id="PS50850">
    <property type="entry name" value="MFS"/>
    <property type="match status" value="1"/>
</dbReference>
<keyword evidence="12" id="KW-1185">Reference proteome</keyword>
<feature type="transmembrane region" description="Helical" evidence="9">
    <location>
        <begin position="554"/>
        <end position="575"/>
    </location>
</feature>
<organism evidence="11 12">
    <name type="scientific">Streptomyces cynarae</name>
    <dbReference type="NCBI Taxonomy" id="2981134"/>
    <lineage>
        <taxon>Bacteria</taxon>
        <taxon>Bacillati</taxon>
        <taxon>Actinomycetota</taxon>
        <taxon>Actinomycetes</taxon>
        <taxon>Kitasatosporales</taxon>
        <taxon>Streptomycetaceae</taxon>
        <taxon>Streptomyces</taxon>
    </lineage>
</organism>
<evidence type="ECO:0000256" key="7">
    <source>
        <dbReference type="ARBA" id="ARBA00023251"/>
    </source>
</evidence>
<feature type="region of interest" description="Disordered" evidence="8">
    <location>
        <begin position="581"/>
        <end position="612"/>
    </location>
</feature>
<evidence type="ECO:0000256" key="9">
    <source>
        <dbReference type="SAM" id="Phobius"/>
    </source>
</evidence>
<evidence type="ECO:0000256" key="6">
    <source>
        <dbReference type="ARBA" id="ARBA00023136"/>
    </source>
</evidence>
<name>A0ABY6DYF5_9ACTN</name>
<feature type="transmembrane region" description="Helical" evidence="9">
    <location>
        <begin position="208"/>
        <end position="228"/>
    </location>
</feature>
<evidence type="ECO:0000256" key="1">
    <source>
        <dbReference type="ARBA" id="ARBA00004651"/>
    </source>
</evidence>